<keyword evidence="3" id="KW-1185">Reference proteome</keyword>
<reference evidence="2 3" key="1">
    <citation type="journal article" date="2012" name="J. Bacteriol.">
        <title>Genome Sequence of the Lantibiotic Bacteriocin Producer Streptococcus salivarius Strain K12.</title>
        <authorList>
            <person name="Barretto C."/>
            <person name="Alvarez-Martin P."/>
            <person name="Foata F."/>
            <person name="Renault P."/>
            <person name="Berger B."/>
        </authorList>
    </citation>
    <scope>NUCLEOTIDE SEQUENCE [LARGE SCALE GENOMIC DNA]</scope>
    <source>
        <strain evidence="2 3">K12</strain>
    </source>
</reference>
<feature type="transmembrane region" description="Helical" evidence="1">
    <location>
        <begin position="39"/>
        <end position="58"/>
    </location>
</feature>
<dbReference type="EMBL" id="ALIF01000001">
    <property type="protein sequence ID" value="EJO17433.1"/>
    <property type="molecule type" value="Genomic_DNA"/>
</dbReference>
<evidence type="ECO:0000256" key="1">
    <source>
        <dbReference type="SAM" id="Phobius"/>
    </source>
</evidence>
<gene>
    <name evidence="2" type="ORF">RSSL_01358</name>
</gene>
<name>J7TZA0_STRSL</name>
<dbReference type="PIRSF" id="PIRSF033101">
    <property type="entry name" value="UCP033101"/>
    <property type="match status" value="1"/>
</dbReference>
<feature type="transmembrane region" description="Helical" evidence="1">
    <location>
        <begin position="12"/>
        <end position="33"/>
    </location>
</feature>
<comment type="caution">
    <text evidence="2">The sequence shown here is derived from an EMBL/GenBank/DDBJ whole genome shotgun (WGS) entry which is preliminary data.</text>
</comment>
<dbReference type="Pfam" id="PF10086">
    <property type="entry name" value="YhfC"/>
    <property type="match status" value="1"/>
</dbReference>
<sequence>MLRIKERINQMETFLFMTILAMLVIAIISFIVLKKKWQFSIKLFLVGLIGFALPVMMIEGPINAVAVSGLAHSSKWLTIIYGGLMAGLVEETTRYVVFKVLAKKRSLMTSDIVAYGFGHGLSEFILLGVMGLLINIIVLQAIHSGQTSQLPPLLVSQVNQLTGFAVVMSLFERLVALVLQVLLTAWDFLAVTKHKLSFYLWAILLHATIDFLAGAYQQGIVRNILLIEVMLAIYVLGVGLVTRQIWKKEETHGLI</sequence>
<feature type="transmembrane region" description="Helical" evidence="1">
    <location>
        <begin position="223"/>
        <end position="242"/>
    </location>
</feature>
<dbReference type="PATRIC" id="fig|1200793.3.peg.1313"/>
<evidence type="ECO:0000313" key="2">
    <source>
        <dbReference type="EMBL" id="EJO17433.1"/>
    </source>
</evidence>
<dbReference type="AlphaFoldDB" id="J7TZA0"/>
<proteinExistence type="predicted"/>
<organism evidence="2 3">
    <name type="scientific">Streptococcus salivarius K12</name>
    <dbReference type="NCBI Taxonomy" id="1200793"/>
    <lineage>
        <taxon>Bacteria</taxon>
        <taxon>Bacillati</taxon>
        <taxon>Bacillota</taxon>
        <taxon>Bacilli</taxon>
        <taxon>Lactobacillales</taxon>
        <taxon>Streptococcaceae</taxon>
        <taxon>Streptococcus</taxon>
    </lineage>
</organism>
<dbReference type="InterPro" id="IPR011397">
    <property type="entry name" value="YhfC"/>
</dbReference>
<keyword evidence="1" id="KW-1133">Transmembrane helix</keyword>
<protein>
    <submittedName>
        <fullName evidence="2">Putative membrane spanning protein</fullName>
    </submittedName>
</protein>
<keyword evidence="1" id="KW-0812">Transmembrane</keyword>
<evidence type="ECO:0000313" key="3">
    <source>
        <dbReference type="Proteomes" id="UP000006983"/>
    </source>
</evidence>
<dbReference type="Proteomes" id="UP000006983">
    <property type="component" value="Unassembled WGS sequence"/>
</dbReference>
<keyword evidence="1" id="KW-0472">Membrane</keyword>
<feature type="transmembrane region" description="Helical" evidence="1">
    <location>
        <begin position="198"/>
        <end position="217"/>
    </location>
</feature>
<accession>J7TZA0</accession>
<feature type="transmembrane region" description="Helical" evidence="1">
    <location>
        <begin position="112"/>
        <end position="142"/>
    </location>
</feature>
<feature type="transmembrane region" description="Helical" evidence="1">
    <location>
        <begin position="162"/>
        <end position="186"/>
    </location>
</feature>